<evidence type="ECO:0000256" key="1">
    <source>
        <dbReference type="SAM" id="MobiDB-lite"/>
    </source>
</evidence>
<protein>
    <submittedName>
        <fullName evidence="2">Uncharacterized protein</fullName>
    </submittedName>
</protein>
<evidence type="ECO:0000313" key="2">
    <source>
        <dbReference type="EMBL" id="KAI9278938.1"/>
    </source>
</evidence>
<keyword evidence="3" id="KW-1185">Reference proteome</keyword>
<evidence type="ECO:0000313" key="3">
    <source>
        <dbReference type="Proteomes" id="UP001209540"/>
    </source>
</evidence>
<dbReference type="Proteomes" id="UP001209540">
    <property type="component" value="Unassembled WGS sequence"/>
</dbReference>
<reference evidence="2" key="1">
    <citation type="journal article" date="2022" name="IScience">
        <title>Evolution of zygomycete secretomes and the origins of terrestrial fungal ecologies.</title>
        <authorList>
            <person name="Chang Y."/>
            <person name="Wang Y."/>
            <person name="Mondo S."/>
            <person name="Ahrendt S."/>
            <person name="Andreopoulos W."/>
            <person name="Barry K."/>
            <person name="Beard J."/>
            <person name="Benny G.L."/>
            <person name="Blankenship S."/>
            <person name="Bonito G."/>
            <person name="Cuomo C."/>
            <person name="Desiro A."/>
            <person name="Gervers K.A."/>
            <person name="Hundley H."/>
            <person name="Kuo A."/>
            <person name="LaButti K."/>
            <person name="Lang B.F."/>
            <person name="Lipzen A."/>
            <person name="O'Donnell K."/>
            <person name="Pangilinan J."/>
            <person name="Reynolds N."/>
            <person name="Sandor L."/>
            <person name="Smith M.E."/>
            <person name="Tsang A."/>
            <person name="Grigoriev I.V."/>
            <person name="Stajich J.E."/>
            <person name="Spatafora J.W."/>
        </authorList>
    </citation>
    <scope>NUCLEOTIDE SEQUENCE</scope>
    <source>
        <strain evidence="2">RSA 2281</strain>
    </source>
</reference>
<name>A0AAD5PLE3_9FUNG</name>
<feature type="region of interest" description="Disordered" evidence="1">
    <location>
        <begin position="1"/>
        <end position="24"/>
    </location>
</feature>
<sequence length="92" mass="10614">MTLSRSDLPDTFSCGGKNQQHMLTRSKSVKDYRVSEGEHVWRSTMRNERNAGHAHTLQTRAKQDERVRRSVPYRSSSIPLIHSGRIIYGLVF</sequence>
<reference evidence="2" key="2">
    <citation type="submission" date="2023-02" db="EMBL/GenBank/DDBJ databases">
        <authorList>
            <consortium name="DOE Joint Genome Institute"/>
            <person name="Mondo S.J."/>
            <person name="Chang Y."/>
            <person name="Wang Y."/>
            <person name="Ahrendt S."/>
            <person name="Andreopoulos W."/>
            <person name="Barry K."/>
            <person name="Beard J."/>
            <person name="Benny G.L."/>
            <person name="Blankenship S."/>
            <person name="Bonito G."/>
            <person name="Cuomo C."/>
            <person name="Desiro A."/>
            <person name="Gervers K.A."/>
            <person name="Hundley H."/>
            <person name="Kuo A."/>
            <person name="LaButti K."/>
            <person name="Lang B.F."/>
            <person name="Lipzen A."/>
            <person name="O'Donnell K."/>
            <person name="Pangilinan J."/>
            <person name="Reynolds N."/>
            <person name="Sandor L."/>
            <person name="Smith M.W."/>
            <person name="Tsang A."/>
            <person name="Grigoriev I.V."/>
            <person name="Stajich J.E."/>
            <person name="Spatafora J.W."/>
        </authorList>
    </citation>
    <scope>NUCLEOTIDE SEQUENCE</scope>
    <source>
        <strain evidence="2">RSA 2281</strain>
    </source>
</reference>
<feature type="region of interest" description="Disordered" evidence="1">
    <location>
        <begin position="45"/>
        <end position="71"/>
    </location>
</feature>
<dbReference type="AlphaFoldDB" id="A0AAD5PLE3"/>
<accession>A0AAD5PLE3</accession>
<organism evidence="2 3">
    <name type="scientific">Phascolomyces articulosus</name>
    <dbReference type="NCBI Taxonomy" id="60185"/>
    <lineage>
        <taxon>Eukaryota</taxon>
        <taxon>Fungi</taxon>
        <taxon>Fungi incertae sedis</taxon>
        <taxon>Mucoromycota</taxon>
        <taxon>Mucoromycotina</taxon>
        <taxon>Mucoromycetes</taxon>
        <taxon>Mucorales</taxon>
        <taxon>Lichtheimiaceae</taxon>
        <taxon>Phascolomyces</taxon>
    </lineage>
</organism>
<comment type="caution">
    <text evidence="2">The sequence shown here is derived from an EMBL/GenBank/DDBJ whole genome shotgun (WGS) entry which is preliminary data.</text>
</comment>
<dbReference type="EMBL" id="JAIXMP010000001">
    <property type="protein sequence ID" value="KAI9278938.1"/>
    <property type="molecule type" value="Genomic_DNA"/>
</dbReference>
<gene>
    <name evidence="2" type="ORF">BDA99DRAFT_567552</name>
</gene>
<proteinExistence type="predicted"/>